<sequence length="881" mass="104844">MGFLKSTSTTRCRYVACFALGFVAASLLLAVMFWIIWCYMGLTIVQVSDTQRRAVVNYSYTTSKPPTTSNPTNRTEGAIEGSLNAISKSPVTPPTQPRKRSDSSTDLAKGDFASRSLGGASQNSTRRESVTSSHERKASILHIGEDDVLHPRKVSTSNTENRSPEAIPKEIKPTQTYAPAQSDPLPTAPKEERRPISRDSDRKDEVQSSRPSYRDPEFEREPPPRRSEPGRRRYDDDDDYYDRGSPSRYDKRDRGRDTDDRYSKGDTRVYPDERPRLDDKYPPRDSDKRRGDDRDREDRYRDRDYDDRYRDRKDRPRDYDDRYRDRDDRPRDYDDRYRVREDRPRDYDERYRDHDRPYLDDDRNRKREDRYDDRYLSRDDRYISKYPDDDDRSRERPYYDRRDRVATRDDEDRYIPARDRDYREPIMSSRADIPLDRKSGRPDDVRRPSDYDTPIRDKPRTPYNDESRTLDRYPIRGDEYLRPSKYDDRDTISPSRTREEANTPRSTVPLSRSRDDAYKSGSSKIEGRRRDDDRYPSNRDRSRYYGDGNRREDESRYISPSSVREADIISRDDYPTRSSDDRKLDEVALERRSYSAEEEEEYRRQNPRTRYYDDVDRKPSEDSRRGFRTEDDYPRRRTDDDEYRRSRPRGDYDTDSTRSSDRYDGPIDDDVRPSRRYLPEYDEPRRRTDPDVGLRKESYPRDVIDEDRSSLRRPEGRPSAKDRRYDEDIPPRRAIYDDISDDRPLRPAVDTVTEEGRRRYKDDAPLAPDDSPRRVPLRSEKRELFSGSETSPRDVVVREKRYHNSRRPFDDSRIEERPINAKDVIEAALKHPDAPNSNPREVIYPVYDPRSSNLTATDSIPLSDRRGTTITSRRRRSRRAY</sequence>
<feature type="compositionally biased region" description="Basic and acidic residues" evidence="1">
    <location>
        <begin position="248"/>
        <end position="424"/>
    </location>
</feature>
<keyword evidence="2" id="KW-1133">Transmembrane helix</keyword>
<feature type="region of interest" description="Disordered" evidence="1">
    <location>
        <begin position="829"/>
        <end position="881"/>
    </location>
</feature>
<comment type="caution">
    <text evidence="3">The sequence shown here is derived from an EMBL/GenBank/DDBJ whole genome shotgun (WGS) entry which is preliminary data.</text>
</comment>
<feature type="compositionally biased region" description="Basic and acidic residues" evidence="1">
    <location>
        <begin position="610"/>
        <end position="745"/>
    </location>
</feature>
<feature type="compositionally biased region" description="Basic and acidic residues" evidence="1">
    <location>
        <begin position="754"/>
        <end position="784"/>
    </location>
</feature>
<feature type="compositionally biased region" description="Basic and acidic residues" evidence="1">
    <location>
        <begin position="564"/>
        <end position="595"/>
    </location>
</feature>
<keyword evidence="4" id="KW-1185">Reference proteome</keyword>
<feature type="region of interest" description="Disordered" evidence="1">
    <location>
        <begin position="60"/>
        <end position="793"/>
    </location>
</feature>
<dbReference type="EMBL" id="CAXIEN010000094">
    <property type="protein sequence ID" value="CAL1276487.1"/>
    <property type="molecule type" value="Genomic_DNA"/>
</dbReference>
<evidence type="ECO:0000313" key="4">
    <source>
        <dbReference type="Proteomes" id="UP001497382"/>
    </source>
</evidence>
<keyword evidence="2" id="KW-0472">Membrane</keyword>
<feature type="compositionally biased region" description="Polar residues" evidence="1">
    <location>
        <begin position="850"/>
        <end position="860"/>
    </location>
</feature>
<feature type="compositionally biased region" description="Basic and acidic residues" evidence="1">
    <location>
        <begin position="525"/>
        <end position="556"/>
    </location>
</feature>
<gene>
    <name evidence="3" type="ORF">LARSCL_LOCUS8675</name>
</gene>
<name>A0AAV1ZXK8_9ARAC</name>
<keyword evidence="2" id="KW-0812">Transmembrane</keyword>
<reference evidence="3 4" key="1">
    <citation type="submission" date="2024-04" db="EMBL/GenBank/DDBJ databases">
        <authorList>
            <person name="Rising A."/>
            <person name="Reimegard J."/>
            <person name="Sonavane S."/>
            <person name="Akerstrom W."/>
            <person name="Nylinder S."/>
            <person name="Hedman E."/>
            <person name="Kallberg Y."/>
        </authorList>
    </citation>
    <scope>NUCLEOTIDE SEQUENCE [LARGE SCALE GENOMIC DNA]</scope>
</reference>
<evidence type="ECO:0000256" key="2">
    <source>
        <dbReference type="SAM" id="Phobius"/>
    </source>
</evidence>
<evidence type="ECO:0000256" key="1">
    <source>
        <dbReference type="SAM" id="MobiDB-lite"/>
    </source>
</evidence>
<dbReference type="AlphaFoldDB" id="A0AAV1ZXK8"/>
<protein>
    <submittedName>
        <fullName evidence="3">Uncharacterized protein</fullName>
    </submittedName>
</protein>
<feature type="compositionally biased region" description="Basic and acidic residues" evidence="1">
    <location>
        <begin position="189"/>
        <end position="235"/>
    </location>
</feature>
<proteinExistence type="predicted"/>
<feature type="transmembrane region" description="Helical" evidence="2">
    <location>
        <begin position="12"/>
        <end position="37"/>
    </location>
</feature>
<feature type="compositionally biased region" description="Basic and acidic residues" evidence="1">
    <location>
        <begin position="125"/>
        <end position="150"/>
    </location>
</feature>
<dbReference type="Proteomes" id="UP001497382">
    <property type="component" value="Unassembled WGS sequence"/>
</dbReference>
<feature type="compositionally biased region" description="Basic and acidic residues" evidence="1">
    <location>
        <begin position="433"/>
        <end position="502"/>
    </location>
</feature>
<evidence type="ECO:0000313" key="3">
    <source>
        <dbReference type="EMBL" id="CAL1276487.1"/>
    </source>
</evidence>
<accession>A0AAV1ZXK8</accession>
<organism evidence="3 4">
    <name type="scientific">Larinioides sclopetarius</name>
    <dbReference type="NCBI Taxonomy" id="280406"/>
    <lineage>
        <taxon>Eukaryota</taxon>
        <taxon>Metazoa</taxon>
        <taxon>Ecdysozoa</taxon>
        <taxon>Arthropoda</taxon>
        <taxon>Chelicerata</taxon>
        <taxon>Arachnida</taxon>
        <taxon>Araneae</taxon>
        <taxon>Araneomorphae</taxon>
        <taxon>Entelegynae</taxon>
        <taxon>Araneoidea</taxon>
        <taxon>Araneidae</taxon>
        <taxon>Larinioides</taxon>
    </lineage>
</organism>
<feature type="compositionally biased region" description="Low complexity" evidence="1">
    <location>
        <begin position="60"/>
        <end position="75"/>
    </location>
</feature>
<feature type="compositionally biased region" description="Basic residues" evidence="1">
    <location>
        <begin position="872"/>
        <end position="881"/>
    </location>
</feature>